<feature type="short sequence motif" description="Q motif" evidence="6">
    <location>
        <begin position="220"/>
        <end position="248"/>
    </location>
</feature>
<feature type="domain" description="DEAD-box RNA helicase Q" evidence="10">
    <location>
        <begin position="220"/>
        <end position="248"/>
    </location>
</feature>
<feature type="region of interest" description="Disordered" evidence="7">
    <location>
        <begin position="1"/>
        <end position="212"/>
    </location>
</feature>
<comment type="similarity">
    <text evidence="5">Belongs to the DEAD box helicase family.</text>
</comment>
<dbReference type="InterPro" id="IPR014001">
    <property type="entry name" value="Helicase_ATP-bd"/>
</dbReference>
<accession>A0ABP6ZVV4</accession>
<dbReference type="InterPro" id="IPR050079">
    <property type="entry name" value="DEAD_box_RNA_helicase"/>
</dbReference>
<dbReference type="RefSeq" id="WP_344804521.1">
    <property type="nucleotide sequence ID" value="NZ_BAABAB010000015.1"/>
</dbReference>
<comment type="caution">
    <text evidence="11">The sequence shown here is derived from an EMBL/GenBank/DDBJ whole genome shotgun (WGS) entry which is preliminary data.</text>
</comment>
<reference evidence="12" key="1">
    <citation type="journal article" date="2019" name="Int. J. Syst. Evol. Microbiol.">
        <title>The Global Catalogue of Microorganisms (GCM) 10K type strain sequencing project: providing services to taxonomists for standard genome sequencing and annotation.</title>
        <authorList>
            <consortium name="The Broad Institute Genomics Platform"/>
            <consortium name="The Broad Institute Genome Sequencing Center for Infectious Disease"/>
            <person name="Wu L."/>
            <person name="Ma J."/>
        </authorList>
    </citation>
    <scope>NUCLEOTIDE SEQUENCE [LARGE SCALE GENOMIC DNA]</scope>
    <source>
        <strain evidence="12">JCM 16929</strain>
    </source>
</reference>
<proteinExistence type="inferred from homology"/>
<dbReference type="EMBL" id="BAABAB010000015">
    <property type="protein sequence ID" value="GAA3620043.1"/>
    <property type="molecule type" value="Genomic_DNA"/>
</dbReference>
<feature type="domain" description="Helicase ATP-binding" evidence="8">
    <location>
        <begin position="251"/>
        <end position="424"/>
    </location>
</feature>
<feature type="compositionally biased region" description="Basic and acidic residues" evidence="7">
    <location>
        <begin position="23"/>
        <end position="191"/>
    </location>
</feature>
<dbReference type="PROSITE" id="PS51192">
    <property type="entry name" value="HELICASE_ATP_BIND_1"/>
    <property type="match status" value="1"/>
</dbReference>
<dbReference type="PROSITE" id="PS51194">
    <property type="entry name" value="HELICASE_CTER"/>
    <property type="match status" value="1"/>
</dbReference>
<keyword evidence="3" id="KW-0347">Helicase</keyword>
<keyword evidence="4" id="KW-0067">ATP-binding</keyword>
<feature type="region of interest" description="Disordered" evidence="7">
    <location>
        <begin position="611"/>
        <end position="656"/>
    </location>
</feature>
<feature type="compositionally biased region" description="Basic residues" evidence="7">
    <location>
        <begin position="10"/>
        <end position="22"/>
    </location>
</feature>
<dbReference type="CDD" id="cd18787">
    <property type="entry name" value="SF2_C_DEAD"/>
    <property type="match status" value="1"/>
</dbReference>
<feature type="compositionally biased region" description="Low complexity" evidence="7">
    <location>
        <begin position="199"/>
        <end position="212"/>
    </location>
</feature>
<keyword evidence="12" id="KW-1185">Reference proteome</keyword>
<dbReference type="CDD" id="cd00268">
    <property type="entry name" value="DEADc"/>
    <property type="match status" value="1"/>
</dbReference>
<evidence type="ECO:0000313" key="12">
    <source>
        <dbReference type="Proteomes" id="UP001501490"/>
    </source>
</evidence>
<dbReference type="SMART" id="SM00487">
    <property type="entry name" value="DEXDc"/>
    <property type="match status" value="1"/>
</dbReference>
<evidence type="ECO:0000256" key="6">
    <source>
        <dbReference type="PROSITE-ProRule" id="PRU00552"/>
    </source>
</evidence>
<dbReference type="InterPro" id="IPR001650">
    <property type="entry name" value="Helicase_C-like"/>
</dbReference>
<dbReference type="InterPro" id="IPR027417">
    <property type="entry name" value="P-loop_NTPase"/>
</dbReference>
<dbReference type="Gene3D" id="3.40.50.300">
    <property type="entry name" value="P-loop containing nucleotide triphosphate hydrolases"/>
    <property type="match status" value="2"/>
</dbReference>
<keyword evidence="1" id="KW-0547">Nucleotide-binding</keyword>
<evidence type="ECO:0000259" key="9">
    <source>
        <dbReference type="PROSITE" id="PS51194"/>
    </source>
</evidence>
<dbReference type="Pfam" id="PF00271">
    <property type="entry name" value="Helicase_C"/>
    <property type="match status" value="1"/>
</dbReference>
<feature type="compositionally biased region" description="Basic residues" evidence="7">
    <location>
        <begin position="646"/>
        <end position="656"/>
    </location>
</feature>
<dbReference type="SUPFAM" id="SSF52540">
    <property type="entry name" value="P-loop containing nucleoside triphosphate hydrolases"/>
    <property type="match status" value="1"/>
</dbReference>
<evidence type="ECO:0000256" key="5">
    <source>
        <dbReference type="ARBA" id="ARBA00038437"/>
    </source>
</evidence>
<feature type="compositionally biased region" description="Basic and acidic residues" evidence="7">
    <location>
        <begin position="625"/>
        <end position="645"/>
    </location>
</feature>
<keyword evidence="2" id="KW-0378">Hydrolase</keyword>
<evidence type="ECO:0008006" key="13">
    <source>
        <dbReference type="Google" id="ProtNLM"/>
    </source>
</evidence>
<dbReference type="Pfam" id="PF00270">
    <property type="entry name" value="DEAD"/>
    <property type="match status" value="1"/>
</dbReference>
<sequence>MPHRQPAPSRARRQNTNPKRRWTAAEKAQRSAKAQRSDRAGWNSERTERNDRPQRSDRERTTWTDRSERGDRERSTWTDRSERGDRERSTWNDRSQRSDRERSTWSERPRSERPSSERAGWSDRPERAGRSGRDDRSSRSDRPQRDRPQHSEPAQRSDRPQQSDRPRRSDSAPRGERFQRDDRPWRSERPAARRPHPVAPESAAEPTVQPATPAPVAAPVAFSELGLPQPMVAALAESGITTTFAIQSATIPDALAGRDVLGRGQTGSGKTLAFGLPMLARLADPATKDRRPRGVVLLPTRELAMQVHDALAPLARAVGLSLSLVAGGMSYTPQLKSFERGVDVVIATPGRLLDLMERGAADLRAVQVTVLDEADHMADLGFLPAVTTVLDTVPAAGQRLLFSATLDNAIGQLVRSYLTDPVTHEVDSGRASVTTMEHRLIHIQPKDKQSLTSEIAGRDGRTVIFVRTQLGAERVAEQLRDSGVLAGALHGGLTQSIRTRILAAFKAGELPVLVATDVAARGIHVDEVGLVLQVDPPAGPKEYLHRAGRTARAGGTGVVVTLVLPQQRREVTRLAAQAGVSSAPMVVRPGDYELAAVTGAKAPSGVAISRADYDKVIAPRPTRRPRAEHAGRSGRARRGDGPGRDRKGRRSSGPRP</sequence>
<organism evidence="11 12">
    <name type="scientific">Microlunatus ginsengisoli</name>
    <dbReference type="NCBI Taxonomy" id="363863"/>
    <lineage>
        <taxon>Bacteria</taxon>
        <taxon>Bacillati</taxon>
        <taxon>Actinomycetota</taxon>
        <taxon>Actinomycetes</taxon>
        <taxon>Propionibacteriales</taxon>
        <taxon>Propionibacteriaceae</taxon>
        <taxon>Microlunatus</taxon>
    </lineage>
</organism>
<evidence type="ECO:0000256" key="7">
    <source>
        <dbReference type="SAM" id="MobiDB-lite"/>
    </source>
</evidence>
<dbReference type="Proteomes" id="UP001501490">
    <property type="component" value="Unassembled WGS sequence"/>
</dbReference>
<dbReference type="PANTHER" id="PTHR47959:SF13">
    <property type="entry name" value="ATP-DEPENDENT RNA HELICASE RHLE"/>
    <property type="match status" value="1"/>
</dbReference>
<dbReference type="PANTHER" id="PTHR47959">
    <property type="entry name" value="ATP-DEPENDENT RNA HELICASE RHLE-RELATED"/>
    <property type="match status" value="1"/>
</dbReference>
<evidence type="ECO:0000256" key="2">
    <source>
        <dbReference type="ARBA" id="ARBA00022801"/>
    </source>
</evidence>
<evidence type="ECO:0000256" key="3">
    <source>
        <dbReference type="ARBA" id="ARBA00022806"/>
    </source>
</evidence>
<protein>
    <recommendedName>
        <fullName evidence="13">Superfamily II DNA and RNA helicase</fullName>
    </recommendedName>
</protein>
<evidence type="ECO:0000259" key="10">
    <source>
        <dbReference type="PROSITE" id="PS51195"/>
    </source>
</evidence>
<dbReference type="InterPro" id="IPR011545">
    <property type="entry name" value="DEAD/DEAH_box_helicase_dom"/>
</dbReference>
<dbReference type="PROSITE" id="PS51195">
    <property type="entry name" value="Q_MOTIF"/>
    <property type="match status" value="1"/>
</dbReference>
<feature type="domain" description="Helicase C-terminal" evidence="9">
    <location>
        <begin position="447"/>
        <end position="593"/>
    </location>
</feature>
<evidence type="ECO:0000313" key="11">
    <source>
        <dbReference type="EMBL" id="GAA3620043.1"/>
    </source>
</evidence>
<dbReference type="InterPro" id="IPR044742">
    <property type="entry name" value="DEAD/DEAH_RhlB"/>
</dbReference>
<name>A0ABP6ZVV4_9ACTN</name>
<evidence type="ECO:0000259" key="8">
    <source>
        <dbReference type="PROSITE" id="PS51192"/>
    </source>
</evidence>
<gene>
    <name evidence="11" type="ORF">GCM10022236_22880</name>
</gene>
<dbReference type="InterPro" id="IPR014014">
    <property type="entry name" value="RNA_helicase_DEAD_Q_motif"/>
</dbReference>
<dbReference type="SMART" id="SM00490">
    <property type="entry name" value="HELICc"/>
    <property type="match status" value="1"/>
</dbReference>
<evidence type="ECO:0000256" key="4">
    <source>
        <dbReference type="ARBA" id="ARBA00022840"/>
    </source>
</evidence>
<evidence type="ECO:0000256" key="1">
    <source>
        <dbReference type="ARBA" id="ARBA00022741"/>
    </source>
</evidence>